<dbReference type="KEGG" id="maur:BOH66_03455"/>
<proteinExistence type="predicted"/>
<organism evidence="1 2">
    <name type="scientific">Microbacterium aurum</name>
    <dbReference type="NCBI Taxonomy" id="36805"/>
    <lineage>
        <taxon>Bacteria</taxon>
        <taxon>Bacillati</taxon>
        <taxon>Actinomycetota</taxon>
        <taxon>Actinomycetes</taxon>
        <taxon>Micrococcales</taxon>
        <taxon>Microbacteriaceae</taxon>
        <taxon>Microbacterium</taxon>
    </lineage>
</organism>
<evidence type="ECO:0000313" key="2">
    <source>
        <dbReference type="Proteomes" id="UP000187185"/>
    </source>
</evidence>
<gene>
    <name evidence="1" type="ORF">BOH66_03455</name>
</gene>
<evidence type="ECO:0000313" key="1">
    <source>
        <dbReference type="EMBL" id="APZ33438.1"/>
    </source>
</evidence>
<protein>
    <submittedName>
        <fullName evidence="1">Uncharacterized protein</fullName>
    </submittedName>
</protein>
<keyword evidence="2" id="KW-1185">Reference proteome</keyword>
<accession>A0A1P8U5Q0</accession>
<reference evidence="1 2" key="1">
    <citation type="submission" date="2016-12" db="EMBL/GenBank/DDBJ databases">
        <title>Complete genome sequence of Microbacterium aurum KACC 15219.</title>
        <authorList>
            <person name="Jung Y."/>
            <person name="Shin J.-H."/>
            <person name="Lee Y.-J."/>
            <person name="Yi H."/>
            <person name="Bahn Y.-S."/>
            <person name="Kim J.F."/>
            <person name="Lee D.-W."/>
        </authorList>
    </citation>
    <scope>NUCLEOTIDE SEQUENCE [LARGE SCALE GENOMIC DNA]</scope>
    <source>
        <strain evidence="1 2">KACC 15219</strain>
    </source>
</reference>
<sequence>MRGVSPGVTPGPDSTEHDIATLVETFATTFAPVVADLAASDSRIDLGPAADIVEEYADGLLNPQQQRALTRLEQRLS</sequence>
<dbReference type="STRING" id="36805.BOH66_03455"/>
<dbReference type="EMBL" id="CP018762">
    <property type="protein sequence ID" value="APZ33438.1"/>
    <property type="molecule type" value="Genomic_DNA"/>
</dbReference>
<name>A0A1P8U5Q0_9MICO</name>
<dbReference type="AlphaFoldDB" id="A0A1P8U5Q0"/>
<dbReference type="Proteomes" id="UP000187185">
    <property type="component" value="Chromosome"/>
</dbReference>